<dbReference type="Proteomes" id="UP000223834">
    <property type="component" value="Unassembled WGS sequence"/>
</dbReference>
<dbReference type="RefSeq" id="WP_098771510.1">
    <property type="nucleotide sequence ID" value="NZ_NUIQ01000184.1"/>
</dbReference>
<feature type="transmembrane region" description="Helical" evidence="1">
    <location>
        <begin position="115"/>
        <end position="134"/>
    </location>
</feature>
<dbReference type="EMBL" id="NUIQ01000184">
    <property type="protein sequence ID" value="PGO70383.1"/>
    <property type="molecule type" value="Genomic_DNA"/>
</dbReference>
<name>A0A9X7C9C5_BACCE</name>
<keyword evidence="1" id="KW-1133">Transmembrane helix</keyword>
<dbReference type="AlphaFoldDB" id="A0A9X7C9C5"/>
<keyword evidence="1" id="KW-0812">Transmembrane</keyword>
<protein>
    <submittedName>
        <fullName evidence="2">Uncharacterized protein</fullName>
    </submittedName>
</protein>
<sequence length="135" mass="14051">MHRQKCYDTCRRYFGKVVRIEDRDGRIHLGKIIDVTQSSVWIEPVQQRSSFDSGFGYYDAYANGGCDLCGGLSRCDSCGFGCGGGGGGGFSSCGCGGRGCSSCGCGGWGGGGGGWGVELGFGFIFGITLAALFFI</sequence>
<evidence type="ECO:0000313" key="3">
    <source>
        <dbReference type="Proteomes" id="UP000223834"/>
    </source>
</evidence>
<keyword evidence="1" id="KW-0472">Membrane</keyword>
<accession>A0A9X7C9C5</accession>
<reference evidence="2 3" key="1">
    <citation type="submission" date="2017-09" db="EMBL/GenBank/DDBJ databases">
        <title>Large-scale bioinformatics analysis of Bacillus genomes uncovers conserved roles of natural products in bacterial physiology.</title>
        <authorList>
            <consortium name="Agbiome Team Llc"/>
            <person name="Bleich R.M."/>
            <person name="Grubbs K.J."/>
            <person name="Santa Maria K.C."/>
            <person name="Allen S.E."/>
            <person name="Farag S."/>
            <person name="Shank E.A."/>
            <person name="Bowers A."/>
        </authorList>
    </citation>
    <scope>NUCLEOTIDE SEQUENCE [LARGE SCALE GENOMIC DNA]</scope>
    <source>
        <strain evidence="2 3">AFS049141</strain>
    </source>
</reference>
<proteinExistence type="predicted"/>
<gene>
    <name evidence="2" type="ORF">CN980_20840</name>
</gene>
<organism evidence="2 3">
    <name type="scientific">Bacillus cereus</name>
    <dbReference type="NCBI Taxonomy" id="1396"/>
    <lineage>
        <taxon>Bacteria</taxon>
        <taxon>Bacillati</taxon>
        <taxon>Bacillota</taxon>
        <taxon>Bacilli</taxon>
        <taxon>Bacillales</taxon>
        <taxon>Bacillaceae</taxon>
        <taxon>Bacillus</taxon>
        <taxon>Bacillus cereus group</taxon>
    </lineage>
</organism>
<evidence type="ECO:0000256" key="1">
    <source>
        <dbReference type="SAM" id="Phobius"/>
    </source>
</evidence>
<evidence type="ECO:0000313" key="2">
    <source>
        <dbReference type="EMBL" id="PGO70383.1"/>
    </source>
</evidence>
<comment type="caution">
    <text evidence="2">The sequence shown here is derived from an EMBL/GenBank/DDBJ whole genome shotgun (WGS) entry which is preliminary data.</text>
</comment>